<reference evidence="10" key="1">
    <citation type="submission" date="2013-03" db="EMBL/GenBank/DDBJ databases">
        <title>Draft genome sequence of the hydrogen-ethanol-producing anaerobic alkalithermophilic Caloramator celere.</title>
        <authorList>
            <person name="Ciranna A."/>
            <person name="Larjo A."/>
            <person name="Kivisto A."/>
            <person name="Santala V."/>
            <person name="Roos C."/>
            <person name="Karp M."/>
        </authorList>
    </citation>
    <scope>NUCLEOTIDE SEQUENCE [LARGE SCALE GENOMIC DNA]</scope>
    <source>
        <strain evidence="10">DSM 8682</strain>
    </source>
</reference>
<sequence>MQIKISNLNYYYPNSNRKALDNINLNIDDGEFVLVVGYSGSGKSTLAKCITGAIPNFYGGKIGGQVFLDGEDVFKLNQKNRSSLVTMVFQDPEKQILMNKVYREIAFGLENIALDEGTIKKRIWESLEFCGITDLYDRDISTLSGGQKQKVAIASALSFMPKCIILDEPTSQLDPISADEVLNIVRKINRELMINVIVIEQRVSRWFDHIDRLVVMNDGKIEFSGKKEEAYLSNLNAIEDLIPSRLKLAKKIGIIEYPKDSRSIKIGLKNIEFKKITREEKKESNMLEVKDVKVKYESKTAVKGVSFNLKKGEVAALIGANGAGKSTLLKAIMGLLDYKGTIILEGEKIDRLKVKERAKYIGYLSQNPNDYITKDTVYEELLFTLNNFNIQDKSIIDEILKKLDLYKHKDKNPRDLSGGEKQRLALANTLILKPKLLLLDEPTRGIDVNIKSEISKIIRDLSRDGVSILLITHDMEFATDCADKFMLMFDGEIVDIGDSRVLEDCIFYTTEINKLTREFISGVFTFNQFLNALEGNR</sequence>
<evidence type="ECO:0000256" key="5">
    <source>
        <dbReference type="ARBA" id="ARBA00022741"/>
    </source>
</evidence>
<dbReference type="NCBIfam" id="NF010167">
    <property type="entry name" value="PRK13648.1"/>
    <property type="match status" value="2"/>
</dbReference>
<dbReference type="InterPro" id="IPR050095">
    <property type="entry name" value="ECF_ABC_transporter_ATP-bd"/>
</dbReference>
<dbReference type="GO" id="GO:0005524">
    <property type="term" value="F:ATP binding"/>
    <property type="evidence" value="ECO:0007669"/>
    <property type="project" value="UniProtKB-KW"/>
</dbReference>
<keyword evidence="8" id="KW-0472">Membrane</keyword>
<evidence type="ECO:0000256" key="8">
    <source>
        <dbReference type="ARBA" id="ARBA00023136"/>
    </source>
</evidence>
<keyword evidence="5" id="KW-0547">Nucleotide-binding</keyword>
<name>R7RTF2_9CLOT</name>
<dbReference type="GO" id="GO:0043190">
    <property type="term" value="C:ATP-binding cassette (ABC) transporter complex"/>
    <property type="evidence" value="ECO:0007669"/>
    <property type="project" value="TreeGrafter"/>
</dbReference>
<evidence type="ECO:0000256" key="1">
    <source>
        <dbReference type="ARBA" id="ARBA00004202"/>
    </source>
</evidence>
<comment type="caution">
    <text evidence="10">The sequence shown here is derived from an EMBL/GenBank/DDBJ whole genome shotgun (WGS) entry which is preliminary data.</text>
</comment>
<evidence type="ECO:0000256" key="3">
    <source>
        <dbReference type="ARBA" id="ARBA00022448"/>
    </source>
</evidence>
<dbReference type="InterPro" id="IPR015856">
    <property type="entry name" value="ABC_transpr_CbiO/EcfA_su"/>
</dbReference>
<keyword evidence="11" id="KW-1185">Reference proteome</keyword>
<accession>R7RTF2</accession>
<feature type="domain" description="ABC transporter" evidence="9">
    <location>
        <begin position="287"/>
        <end position="515"/>
    </location>
</feature>
<comment type="similarity">
    <text evidence="2">Belongs to the ABC transporter superfamily.</text>
</comment>
<comment type="subcellular location">
    <subcellularLocation>
        <location evidence="1">Cell membrane</location>
        <topology evidence="1">Peripheral membrane protein</topology>
    </subcellularLocation>
</comment>
<keyword evidence="7" id="KW-1278">Translocase</keyword>
<dbReference type="InterPro" id="IPR027417">
    <property type="entry name" value="P-loop_NTPase"/>
</dbReference>
<dbReference type="Proteomes" id="UP000014923">
    <property type="component" value="Unassembled WGS sequence"/>
</dbReference>
<evidence type="ECO:0000259" key="9">
    <source>
        <dbReference type="PROSITE" id="PS50893"/>
    </source>
</evidence>
<dbReference type="CDD" id="cd03225">
    <property type="entry name" value="ABC_cobalt_CbiO_domain1"/>
    <property type="match status" value="1"/>
</dbReference>
<dbReference type="InterPro" id="IPR017871">
    <property type="entry name" value="ABC_transporter-like_CS"/>
</dbReference>
<dbReference type="InterPro" id="IPR003593">
    <property type="entry name" value="AAA+_ATPase"/>
</dbReference>
<evidence type="ECO:0000256" key="2">
    <source>
        <dbReference type="ARBA" id="ARBA00005417"/>
    </source>
</evidence>
<dbReference type="RefSeq" id="WP_018663021.1">
    <property type="nucleotide sequence ID" value="NZ_HF952018.1"/>
</dbReference>
<dbReference type="SMART" id="SM00382">
    <property type="entry name" value="AAA"/>
    <property type="match status" value="2"/>
</dbReference>
<dbReference type="eggNOG" id="COG0488">
    <property type="taxonomic scope" value="Bacteria"/>
</dbReference>
<gene>
    <name evidence="10" type="ORF">TCEL_00732</name>
</gene>
<dbReference type="Gene3D" id="3.40.50.300">
    <property type="entry name" value="P-loop containing nucleotide triphosphate hydrolases"/>
    <property type="match status" value="2"/>
</dbReference>
<dbReference type="GO" id="GO:0016887">
    <property type="term" value="F:ATP hydrolysis activity"/>
    <property type="evidence" value="ECO:0007669"/>
    <property type="project" value="InterPro"/>
</dbReference>
<dbReference type="HOGENOM" id="CLU_000604_86_7_9"/>
<dbReference type="SUPFAM" id="SSF52540">
    <property type="entry name" value="P-loop containing nucleoside triphosphate hydrolases"/>
    <property type="match status" value="2"/>
</dbReference>
<feature type="domain" description="ABC transporter" evidence="9">
    <location>
        <begin position="3"/>
        <end position="243"/>
    </location>
</feature>
<dbReference type="Pfam" id="PF00005">
    <property type="entry name" value="ABC_tran"/>
    <property type="match status" value="2"/>
</dbReference>
<evidence type="ECO:0000313" key="10">
    <source>
        <dbReference type="EMBL" id="CDF58686.1"/>
    </source>
</evidence>
<dbReference type="GO" id="GO:0042626">
    <property type="term" value="F:ATPase-coupled transmembrane transporter activity"/>
    <property type="evidence" value="ECO:0007669"/>
    <property type="project" value="TreeGrafter"/>
</dbReference>
<protein>
    <submittedName>
        <fullName evidence="10">ABC transporter related</fullName>
    </submittedName>
</protein>
<dbReference type="PANTHER" id="PTHR43553:SF26">
    <property type="entry name" value="ABC TRANSPORTER ATP-BINDING PROTEIN BC_2655-RELATED"/>
    <property type="match status" value="1"/>
</dbReference>
<evidence type="ECO:0000256" key="7">
    <source>
        <dbReference type="ARBA" id="ARBA00022967"/>
    </source>
</evidence>
<evidence type="ECO:0000256" key="4">
    <source>
        <dbReference type="ARBA" id="ARBA00022475"/>
    </source>
</evidence>
<dbReference type="OrthoDB" id="501320at2"/>
<dbReference type="PROSITE" id="PS50893">
    <property type="entry name" value="ABC_TRANSPORTER_2"/>
    <property type="match status" value="2"/>
</dbReference>
<dbReference type="InterPro" id="IPR003439">
    <property type="entry name" value="ABC_transporter-like_ATP-bd"/>
</dbReference>
<dbReference type="EMBL" id="CAVN010000098">
    <property type="protein sequence ID" value="CDF58686.1"/>
    <property type="molecule type" value="Genomic_DNA"/>
</dbReference>
<evidence type="ECO:0000256" key="6">
    <source>
        <dbReference type="ARBA" id="ARBA00022840"/>
    </source>
</evidence>
<keyword evidence="4" id="KW-1003">Cell membrane</keyword>
<proteinExistence type="inferred from homology"/>
<organism evidence="10 11">
    <name type="scientific">Thermobrachium celere DSM 8682</name>
    <dbReference type="NCBI Taxonomy" id="941824"/>
    <lineage>
        <taxon>Bacteria</taxon>
        <taxon>Bacillati</taxon>
        <taxon>Bacillota</taxon>
        <taxon>Clostridia</taxon>
        <taxon>Eubacteriales</taxon>
        <taxon>Clostridiaceae</taxon>
        <taxon>Thermobrachium</taxon>
    </lineage>
</organism>
<keyword evidence="3" id="KW-0813">Transport</keyword>
<dbReference type="PANTHER" id="PTHR43553">
    <property type="entry name" value="HEAVY METAL TRANSPORTER"/>
    <property type="match status" value="1"/>
</dbReference>
<dbReference type="PROSITE" id="PS00211">
    <property type="entry name" value="ABC_TRANSPORTER_1"/>
    <property type="match status" value="2"/>
</dbReference>
<evidence type="ECO:0000313" key="11">
    <source>
        <dbReference type="Proteomes" id="UP000014923"/>
    </source>
</evidence>
<keyword evidence="6" id="KW-0067">ATP-binding</keyword>
<dbReference type="AlphaFoldDB" id="R7RTF2"/>